<name>A0ABQ1WMW4_9FLAO</name>
<organism evidence="1 2">
    <name type="scientific">Christiangramia forsetii</name>
    <dbReference type="NCBI Taxonomy" id="411153"/>
    <lineage>
        <taxon>Bacteria</taxon>
        <taxon>Pseudomonadati</taxon>
        <taxon>Bacteroidota</taxon>
        <taxon>Flavobacteriia</taxon>
        <taxon>Flavobacteriales</taxon>
        <taxon>Flavobacteriaceae</taxon>
        <taxon>Christiangramia</taxon>
    </lineage>
</organism>
<sequence length="140" mass="16565">MITNIQEHHNEEEIQLVRFQSEVVYWKGELAFISQEIKFYLDLLNSSLILKTNANYIDANYLSNQFFDLQETNDLHLKSCEGFQHQLMGQNECDQIECDHAFITAHLLLRSKIEKHIIEVRDIKQSAFIYLKDGIEKFIK</sequence>
<protein>
    <submittedName>
        <fullName evidence="1">Uncharacterized protein</fullName>
    </submittedName>
</protein>
<gene>
    <name evidence="1" type="ORF">GCM10011532_21930</name>
</gene>
<reference evidence="2" key="1">
    <citation type="journal article" date="2019" name="Int. J. Syst. Evol. Microbiol.">
        <title>The Global Catalogue of Microorganisms (GCM) 10K type strain sequencing project: providing services to taxonomists for standard genome sequencing and annotation.</title>
        <authorList>
            <consortium name="The Broad Institute Genomics Platform"/>
            <consortium name="The Broad Institute Genome Sequencing Center for Infectious Disease"/>
            <person name="Wu L."/>
            <person name="Ma J."/>
        </authorList>
    </citation>
    <scope>NUCLEOTIDE SEQUENCE [LARGE SCALE GENOMIC DNA]</scope>
    <source>
        <strain evidence="2">CGMCC 1.15422</strain>
    </source>
</reference>
<comment type="caution">
    <text evidence="1">The sequence shown here is derived from an EMBL/GenBank/DDBJ whole genome shotgun (WGS) entry which is preliminary data.</text>
</comment>
<accession>A0ABQ1WMW4</accession>
<dbReference type="EMBL" id="BMIX01000004">
    <property type="protein sequence ID" value="GGG37864.1"/>
    <property type="molecule type" value="Genomic_DNA"/>
</dbReference>
<evidence type="ECO:0000313" key="2">
    <source>
        <dbReference type="Proteomes" id="UP000605733"/>
    </source>
</evidence>
<keyword evidence="2" id="KW-1185">Reference proteome</keyword>
<dbReference type="RefSeq" id="WP_011708638.1">
    <property type="nucleotide sequence ID" value="NZ_BMIX01000004.1"/>
</dbReference>
<dbReference type="Proteomes" id="UP000605733">
    <property type="component" value="Unassembled WGS sequence"/>
</dbReference>
<evidence type="ECO:0000313" key="1">
    <source>
        <dbReference type="EMBL" id="GGG37864.1"/>
    </source>
</evidence>
<proteinExistence type="predicted"/>